<gene>
    <name evidence="3" type="ORF">EIK79_06975</name>
</gene>
<name>A0A3P3RD91_9EURY</name>
<dbReference type="Proteomes" id="UP000282322">
    <property type="component" value="Unassembled WGS sequence"/>
</dbReference>
<comment type="caution">
    <text evidence="3">The sequence shown here is derived from an EMBL/GenBank/DDBJ whole genome shotgun (WGS) entry which is preliminary data.</text>
</comment>
<dbReference type="SUPFAM" id="SSF75011">
    <property type="entry name" value="3-carboxy-cis,cis-mucoante lactonizing enzyme"/>
    <property type="match status" value="1"/>
</dbReference>
<evidence type="ECO:0000256" key="2">
    <source>
        <dbReference type="SAM" id="MobiDB-lite"/>
    </source>
</evidence>
<dbReference type="Pfam" id="PF05694">
    <property type="entry name" value="SBP56"/>
    <property type="match status" value="1"/>
</dbReference>
<evidence type="ECO:0000313" key="3">
    <source>
        <dbReference type="EMBL" id="RRJ31452.1"/>
    </source>
</evidence>
<keyword evidence="4" id="KW-1185">Reference proteome</keyword>
<dbReference type="EMBL" id="RRCH01000014">
    <property type="protein sequence ID" value="RRJ31452.1"/>
    <property type="molecule type" value="Genomic_DNA"/>
</dbReference>
<sequence>MSDVEPTTETEGHHHGQTEGPGYVTPQAAITESDPEKIAYVMSLYVGTDVDAPDFLSVVDVDPDSETYTEIIDRVEMPNKGDELHHFGWNACSSSCHIGGLERRHLVIPGQRSSRIHIVDTKDRRNPQIETIIEPEEVFEYDLSAPHTVHCIPDGEILISMLGNANGELPGGFLELNDDFEIEGRWDPPGEIQMNYDFWYQPRHNVMISSEWAAPSTYYPGFDLADVEAGRYGQQLHIWNWTEREVEQTIDLGEEGQIPLEVRFLHSPETTHGYVGAALSSNIFHFFESDGEWHAEKVIDVDAREHEGWEMPVPGLVTDLLVSMDDRYLFFGNWLHGDVRMYDISDPAVPRLADRVWAGGHFGDSYPTGEHGREVGGGPQMLQLSLDGERLYWTTSLFSSWDNQFYPEEAENGSVMLKADVDPRNGTMELDADFLVDFGAFPDGPARAHEIRWPDGDCTSDVWQ</sequence>
<reference evidence="3 4" key="1">
    <citation type="submission" date="2018-11" db="EMBL/GenBank/DDBJ databases">
        <title>Taxonoimc description of Halomarina strain SPP-AMP-1.</title>
        <authorList>
            <person name="Pal Y."/>
            <person name="Srinivasana K."/>
            <person name="Verma A."/>
            <person name="Kumar P."/>
        </authorList>
    </citation>
    <scope>NUCLEOTIDE SEQUENCE [LARGE SCALE GENOMIC DNA]</scope>
    <source>
        <strain evidence="3 4">SPP-AMP-1</strain>
    </source>
</reference>
<protein>
    <submittedName>
        <fullName evidence="3">Selenium-binding protein</fullName>
    </submittedName>
</protein>
<dbReference type="AlphaFoldDB" id="A0A3P3RD91"/>
<dbReference type="PANTHER" id="PTHR23300">
    <property type="entry name" value="METHANETHIOL OXIDASE"/>
    <property type="match status" value="1"/>
</dbReference>
<feature type="region of interest" description="Disordered" evidence="2">
    <location>
        <begin position="1"/>
        <end position="26"/>
    </location>
</feature>
<dbReference type="InterPro" id="IPR008826">
    <property type="entry name" value="Se-bd"/>
</dbReference>
<dbReference type="PANTHER" id="PTHR23300:SF0">
    <property type="entry name" value="METHANETHIOL OXIDASE"/>
    <property type="match status" value="1"/>
</dbReference>
<dbReference type="RefSeq" id="WP_124954404.1">
    <property type="nucleotide sequence ID" value="NZ_RRCH01000014.1"/>
</dbReference>
<evidence type="ECO:0000256" key="1">
    <source>
        <dbReference type="ARBA" id="ARBA00005606"/>
    </source>
</evidence>
<evidence type="ECO:0000313" key="4">
    <source>
        <dbReference type="Proteomes" id="UP000282322"/>
    </source>
</evidence>
<comment type="similarity">
    <text evidence="1">Belongs to the selenium-binding protein family.</text>
</comment>
<accession>A0A3P3RD91</accession>
<organism evidence="3 4">
    <name type="scientific">Halocatena pleomorpha</name>
    <dbReference type="NCBI Taxonomy" id="1785090"/>
    <lineage>
        <taxon>Archaea</taxon>
        <taxon>Methanobacteriati</taxon>
        <taxon>Methanobacteriota</taxon>
        <taxon>Stenosarchaea group</taxon>
        <taxon>Halobacteria</taxon>
        <taxon>Halobacteriales</taxon>
        <taxon>Natronomonadaceae</taxon>
        <taxon>Halocatena</taxon>
    </lineage>
</organism>
<proteinExistence type="inferred from homology"/>
<dbReference type="GO" id="GO:0008430">
    <property type="term" value="F:selenium binding"/>
    <property type="evidence" value="ECO:0007669"/>
    <property type="project" value="InterPro"/>
</dbReference>
<dbReference type="OrthoDB" id="32898at2157"/>